<keyword evidence="2" id="KW-1185">Reference proteome</keyword>
<reference evidence="1 2" key="1">
    <citation type="journal article" date="2010" name="Virology">
        <title>A jumbo phage infecting the phytopathogen Ralstonia solanacearum defines a new lineage of the Myoviridae family.</title>
        <authorList>
            <person name="Yamada T."/>
            <person name="Satoh S."/>
            <person name="Ishikawa H."/>
            <person name="Fujiwara A."/>
            <person name="Kawasaki T."/>
            <person name="Fujie M."/>
            <person name="Ogata H."/>
        </authorList>
    </citation>
    <scope>NUCLEOTIDE SEQUENCE [LARGE SCALE GENOMIC DNA]</scope>
</reference>
<organism evidence="1 2">
    <name type="scientific">Ralstonia phage phiRSL1</name>
    <dbReference type="NCBI Taxonomy" id="1980924"/>
    <lineage>
        <taxon>Viruses</taxon>
        <taxon>Duplodnaviria</taxon>
        <taxon>Heunggongvirae</taxon>
        <taxon>Uroviricota</taxon>
        <taxon>Caudoviricetes</taxon>
        <taxon>Mieseafarmvirus</taxon>
        <taxon>Mieseafarmvirus RSL1</taxon>
    </lineage>
</organism>
<accession>B2ZXN4</accession>
<dbReference type="KEGG" id="vg:6369751"/>
<evidence type="ECO:0000313" key="2">
    <source>
        <dbReference type="Proteomes" id="UP000001034"/>
    </source>
</evidence>
<dbReference type="GeneID" id="6369751"/>
<dbReference type="Proteomes" id="UP000001034">
    <property type="component" value="Segment"/>
</dbReference>
<sequence>MLRHRNVKGPLTRSVVQRSEVPVDVRTVFVQQDGLQFYVSVGRLYSASFLDFEAYTVTYHGTETLVFTIAPHQDHWTVLLPHGVVNRHGGAVQRFMSLRIQQPTAQDAFVSLTEYVRRTRILF</sequence>
<name>B2ZXN4_9CAUD</name>
<dbReference type="RefSeq" id="YP_001949890.1">
    <property type="nucleotide sequence ID" value="NC_010811.2"/>
</dbReference>
<protein>
    <submittedName>
        <fullName evidence="1">Uncharacterized protein</fullName>
    </submittedName>
</protein>
<dbReference type="EMBL" id="AB366653">
    <property type="protein sequence ID" value="BAG41460.1"/>
    <property type="molecule type" value="Genomic_DNA"/>
</dbReference>
<evidence type="ECO:0000313" key="1">
    <source>
        <dbReference type="EMBL" id="BAG41460.1"/>
    </source>
</evidence>
<proteinExistence type="predicted"/>